<dbReference type="Pfam" id="PF08401">
    <property type="entry name" value="ArdcN"/>
    <property type="match status" value="1"/>
</dbReference>
<dbReference type="EMBL" id="FNSD01000001">
    <property type="protein sequence ID" value="SEB55020.1"/>
    <property type="molecule type" value="Genomic_DNA"/>
</dbReference>
<protein>
    <recommendedName>
        <fullName evidence="2">N-terminal domain-containing protein</fullName>
    </recommendedName>
</protein>
<evidence type="ECO:0000259" key="2">
    <source>
        <dbReference type="Pfam" id="PF08401"/>
    </source>
</evidence>
<organism evidence="3 4">
    <name type="scientific">Terriglobus roseus</name>
    <dbReference type="NCBI Taxonomy" id="392734"/>
    <lineage>
        <taxon>Bacteria</taxon>
        <taxon>Pseudomonadati</taxon>
        <taxon>Acidobacteriota</taxon>
        <taxon>Terriglobia</taxon>
        <taxon>Terriglobales</taxon>
        <taxon>Acidobacteriaceae</taxon>
        <taxon>Terriglobus</taxon>
    </lineage>
</organism>
<gene>
    <name evidence="3" type="ORF">SAMN05443244_1075</name>
</gene>
<dbReference type="RefSeq" id="WP_074652676.1">
    <property type="nucleotide sequence ID" value="NZ_FNSD01000001.1"/>
</dbReference>
<dbReference type="OrthoDB" id="9803716at2"/>
<evidence type="ECO:0000313" key="4">
    <source>
        <dbReference type="Proteomes" id="UP000182409"/>
    </source>
</evidence>
<accession>A0A1H4K917</accession>
<feature type="compositionally biased region" description="Polar residues" evidence="1">
    <location>
        <begin position="294"/>
        <end position="304"/>
    </location>
</feature>
<sequence length="304" mass="32850">MSSNANTVNVTAIDSKKPLTKQELIAANIKLLIEQLEAGHSDALTNYLTAMSRFHNYSFGNVLEIARQMPTATRVAGFWTWKNMGRSVNAGAKGIRILAPIVGVRRKKDEEAKKDIIKQNERVLLGFRNAYVFDISQTNGVDLPTVHEVSGDPGDNIDRLAAFVKSKGIALVYNANIAPALGMSYGGRIAILPGQSKAEEFSTLVHETAHELLHKAERRTATTKTIRELEAEAVAFVVGKAVGLVNDSASADYIQLYQGNASLLAESLEVIQQTASVILSALEPPIEAEDNEPATATQPQEVAA</sequence>
<dbReference type="InterPro" id="IPR013610">
    <property type="entry name" value="ArdC_N"/>
</dbReference>
<proteinExistence type="predicted"/>
<feature type="region of interest" description="Disordered" evidence="1">
    <location>
        <begin position="284"/>
        <end position="304"/>
    </location>
</feature>
<reference evidence="3 4" key="1">
    <citation type="submission" date="2016-10" db="EMBL/GenBank/DDBJ databases">
        <authorList>
            <person name="de Groot N.N."/>
        </authorList>
    </citation>
    <scope>NUCLEOTIDE SEQUENCE [LARGE SCALE GENOMIC DNA]</scope>
    <source>
        <strain evidence="3 4">AB35.6</strain>
    </source>
</reference>
<dbReference type="GO" id="GO:0003697">
    <property type="term" value="F:single-stranded DNA binding"/>
    <property type="evidence" value="ECO:0007669"/>
    <property type="project" value="InterPro"/>
</dbReference>
<name>A0A1H4K917_9BACT</name>
<feature type="domain" description="N-terminal" evidence="2">
    <location>
        <begin position="32"/>
        <end position="133"/>
    </location>
</feature>
<dbReference type="AlphaFoldDB" id="A0A1H4K917"/>
<evidence type="ECO:0000313" key="3">
    <source>
        <dbReference type="EMBL" id="SEB55020.1"/>
    </source>
</evidence>
<dbReference type="Proteomes" id="UP000182409">
    <property type="component" value="Unassembled WGS sequence"/>
</dbReference>
<evidence type="ECO:0000256" key="1">
    <source>
        <dbReference type="SAM" id="MobiDB-lite"/>
    </source>
</evidence>